<keyword evidence="3" id="KW-0378">Hydrolase</keyword>
<name>A0A0F7SJP2_PHARH</name>
<organism evidence="3">
    <name type="scientific">Phaffia rhodozyma</name>
    <name type="common">Yeast</name>
    <name type="synonym">Xanthophyllomyces dendrorhous</name>
    <dbReference type="NCBI Taxonomy" id="264483"/>
    <lineage>
        <taxon>Eukaryota</taxon>
        <taxon>Fungi</taxon>
        <taxon>Dikarya</taxon>
        <taxon>Basidiomycota</taxon>
        <taxon>Agaricomycotina</taxon>
        <taxon>Tremellomycetes</taxon>
        <taxon>Cystofilobasidiales</taxon>
        <taxon>Mrakiaceae</taxon>
        <taxon>Phaffia</taxon>
    </lineage>
</organism>
<accession>A0A0F7SJP2</accession>
<dbReference type="Gene3D" id="3.60.15.10">
    <property type="entry name" value="Ribonuclease Z/Hydroxyacylglutathione hydrolase-like"/>
    <property type="match status" value="1"/>
</dbReference>
<dbReference type="PANTHER" id="PTHR43546">
    <property type="entry name" value="UPF0173 METAL-DEPENDENT HYDROLASE MJ1163-RELATED"/>
    <property type="match status" value="1"/>
</dbReference>
<dbReference type="EMBL" id="LN483124">
    <property type="protein sequence ID" value="CED82252.1"/>
    <property type="molecule type" value="Genomic_DNA"/>
</dbReference>
<feature type="domain" description="Metallo-beta-lactamase" evidence="2">
    <location>
        <begin position="113"/>
        <end position="317"/>
    </location>
</feature>
<evidence type="ECO:0000313" key="3">
    <source>
        <dbReference type="EMBL" id="CED82252.1"/>
    </source>
</evidence>
<dbReference type="PANTHER" id="PTHR43546:SF7">
    <property type="entry name" value="METALLO-BETA-LACTAMASE DOMAIN-CONTAINING PROTEIN"/>
    <property type="match status" value="1"/>
</dbReference>
<dbReference type="SUPFAM" id="SSF56281">
    <property type="entry name" value="Metallo-hydrolase/oxidoreductase"/>
    <property type="match status" value="1"/>
</dbReference>
<evidence type="ECO:0000259" key="2">
    <source>
        <dbReference type="Pfam" id="PF12706"/>
    </source>
</evidence>
<dbReference type="InterPro" id="IPR036866">
    <property type="entry name" value="RibonucZ/Hydroxyglut_hydro"/>
</dbReference>
<dbReference type="AlphaFoldDB" id="A0A0F7SJP2"/>
<evidence type="ECO:0000256" key="1">
    <source>
        <dbReference type="SAM" id="MobiDB-lite"/>
    </source>
</evidence>
<dbReference type="InterPro" id="IPR050114">
    <property type="entry name" value="UPF0173_UPF0282_UlaG_hydrolase"/>
</dbReference>
<protein>
    <submittedName>
        <fullName evidence="3">Predicted Zn-dependent hydrolase (Beta-lactamase superfamily)</fullName>
    </submittedName>
</protein>
<proteinExistence type="predicted"/>
<dbReference type="Pfam" id="PF12706">
    <property type="entry name" value="Lactamase_B_2"/>
    <property type="match status" value="1"/>
</dbReference>
<sequence length="377" mass="41289">MSSFAKTLELDPRLKLSPLQTSAEYHTHTHARASSHRPLDSLPSPIHTHHHISAPVPKDLQANDETSSKSGVGSIYFVGTATVILEWAGLRIMTDPNFLHAGDHVHLGPGVTAKRLTNPAVNLEDLPPIDAVVLSHFHEDHFDTLVQSALRKDLPIISTPHAVESLKALGFTNLTALDTWDELMIVPTHVSSSSSSSQPSIRLVSTPGEHVSGPVVSTLNDIIGAVPPTSGWILELHRGNNQNGRGYKIYISGDTLMVDKLKEIPKRFPKVDLLLVHLGGTTVPSAQLPLLMVTMNAEQGVQLIKLIKPLLTLPIHYDDYDVFLSPLQDFKSEIQKAAEEESEIEAEKAGSGGEGVSWLKREVIFWERGDKFEFGVQ</sequence>
<reference evidence="3" key="1">
    <citation type="submission" date="2014-08" db="EMBL/GenBank/DDBJ databases">
        <authorList>
            <person name="Sharma Rahul"/>
            <person name="Thines Marco"/>
        </authorList>
    </citation>
    <scope>NUCLEOTIDE SEQUENCE</scope>
</reference>
<dbReference type="GO" id="GO:0016787">
    <property type="term" value="F:hydrolase activity"/>
    <property type="evidence" value="ECO:0007669"/>
    <property type="project" value="UniProtKB-KW"/>
</dbReference>
<dbReference type="InterPro" id="IPR001279">
    <property type="entry name" value="Metallo-B-lactamas"/>
</dbReference>
<feature type="region of interest" description="Disordered" evidence="1">
    <location>
        <begin position="24"/>
        <end position="68"/>
    </location>
</feature>